<proteinExistence type="predicted"/>
<reference evidence="1 2" key="1">
    <citation type="journal article" date="2010" name="Stand. Genomic Sci.">
        <title>Complete genome sequence of Haliangium ochraceum type strain (SMP-2).</title>
        <authorList>
            <consortium name="US DOE Joint Genome Institute (JGI-PGF)"/>
            <person name="Ivanova N."/>
            <person name="Daum C."/>
            <person name="Lang E."/>
            <person name="Abt B."/>
            <person name="Kopitz M."/>
            <person name="Saunders E."/>
            <person name="Lapidus A."/>
            <person name="Lucas S."/>
            <person name="Glavina Del Rio T."/>
            <person name="Nolan M."/>
            <person name="Tice H."/>
            <person name="Copeland A."/>
            <person name="Cheng J.F."/>
            <person name="Chen F."/>
            <person name="Bruce D."/>
            <person name="Goodwin L."/>
            <person name="Pitluck S."/>
            <person name="Mavromatis K."/>
            <person name="Pati A."/>
            <person name="Mikhailova N."/>
            <person name="Chen A."/>
            <person name="Palaniappan K."/>
            <person name="Land M."/>
            <person name="Hauser L."/>
            <person name="Chang Y.J."/>
            <person name="Jeffries C.D."/>
            <person name="Detter J.C."/>
            <person name="Brettin T."/>
            <person name="Rohde M."/>
            <person name="Goker M."/>
            <person name="Bristow J."/>
            <person name="Markowitz V."/>
            <person name="Eisen J.A."/>
            <person name="Hugenholtz P."/>
            <person name="Kyrpides N.C."/>
            <person name="Klenk H.P."/>
        </authorList>
    </citation>
    <scope>NUCLEOTIDE SEQUENCE [LARGE SCALE GENOMIC DNA]</scope>
    <source>
        <strain evidence="2">DSM 14365 / CIP 107738 / JCM 11303 / AJ 13395 / SMP-2</strain>
    </source>
</reference>
<dbReference type="KEGG" id="hoh:Hoch_5064"/>
<dbReference type="HOGENOM" id="CLU_1616717_0_0_7"/>
<accession>D0LVJ1</accession>
<dbReference type="AlphaFoldDB" id="D0LVJ1"/>
<name>D0LVJ1_HALO1</name>
<sequence>MTLDDIARPWLGALGRLLPALIALSTLAAVASGCAGPRTYQPNSSLVKDLGEREALARLREVLRRAESPPVLNVHIRGDVLELQWMDTRRVSSLHFRRLESVDIHGGSDVVTLRLSNSEHPFRIDFIGARDAQSFVDLLASFYRARSSALPFPPVTRNQERLAP</sequence>
<dbReference type="Proteomes" id="UP000001880">
    <property type="component" value="Chromosome"/>
</dbReference>
<protein>
    <submittedName>
        <fullName evidence="1">Uncharacterized protein</fullName>
    </submittedName>
</protein>
<dbReference type="EMBL" id="CP001804">
    <property type="protein sequence ID" value="ACY17552.1"/>
    <property type="molecule type" value="Genomic_DNA"/>
</dbReference>
<keyword evidence="2" id="KW-1185">Reference proteome</keyword>
<evidence type="ECO:0000313" key="1">
    <source>
        <dbReference type="EMBL" id="ACY17552.1"/>
    </source>
</evidence>
<gene>
    <name evidence="1" type="ordered locus">Hoch_5064</name>
</gene>
<evidence type="ECO:0000313" key="2">
    <source>
        <dbReference type="Proteomes" id="UP000001880"/>
    </source>
</evidence>
<organism evidence="1 2">
    <name type="scientific">Haliangium ochraceum (strain DSM 14365 / JCM 11303 / SMP-2)</name>
    <dbReference type="NCBI Taxonomy" id="502025"/>
    <lineage>
        <taxon>Bacteria</taxon>
        <taxon>Pseudomonadati</taxon>
        <taxon>Myxococcota</taxon>
        <taxon>Polyangia</taxon>
        <taxon>Haliangiales</taxon>
        <taxon>Kofleriaceae</taxon>
        <taxon>Haliangium</taxon>
    </lineage>
</organism>
<dbReference type="RefSeq" id="WP_012830144.1">
    <property type="nucleotide sequence ID" value="NC_013440.1"/>
</dbReference>